<dbReference type="InterPro" id="IPR023203">
    <property type="entry name" value="TTHA0068_sf"/>
</dbReference>
<sequence length="154" mass="18462">MYPDAYIDYLAHFHGTRDYFECHEVLEDYWKATDPKNRQSVWVLLIQIAVSLYHYRRGNIKGAEILINRSIKKLEHNQRQLRGLGLDEKILEKQLKKIQEQILSSEPYVSIQLPINDRELLNKTIQRCYQWNVTFYSTSDLSNPELVDKHKRRK</sequence>
<dbReference type="Gene3D" id="1.10.3450.10">
    <property type="entry name" value="TTHA0068-like"/>
    <property type="match status" value="1"/>
</dbReference>
<dbReference type="SUPFAM" id="SSF140663">
    <property type="entry name" value="TTHA0068-like"/>
    <property type="match status" value="1"/>
</dbReference>
<evidence type="ECO:0000313" key="1">
    <source>
        <dbReference type="EMBL" id="UOQ42660.1"/>
    </source>
</evidence>
<organism evidence="1 2">
    <name type="scientific">Halobacillus salinarum</name>
    <dbReference type="NCBI Taxonomy" id="2932257"/>
    <lineage>
        <taxon>Bacteria</taxon>
        <taxon>Bacillati</taxon>
        <taxon>Bacillota</taxon>
        <taxon>Bacilli</taxon>
        <taxon>Bacillales</taxon>
        <taxon>Bacillaceae</taxon>
        <taxon>Halobacillus</taxon>
    </lineage>
</organism>
<name>A0ABY4EDX8_9BACI</name>
<keyword evidence="2" id="KW-1185">Reference proteome</keyword>
<gene>
    <name evidence="1" type="ORF">MUN89_11800</name>
</gene>
<reference evidence="1 2" key="1">
    <citation type="submission" date="2022-04" db="EMBL/GenBank/DDBJ databases">
        <title>Halobacillus sp. isolated from saltern.</title>
        <authorList>
            <person name="Won M."/>
            <person name="Lee C.-M."/>
            <person name="Woen H.-Y."/>
            <person name="Kwon S.-W."/>
        </authorList>
    </citation>
    <scope>NUCLEOTIDE SEQUENCE [LARGE SCALE GENOMIC DNA]</scope>
    <source>
        <strain evidence="1 2">SSBR10-3</strain>
    </source>
</reference>
<accession>A0ABY4EDX8</accession>
<dbReference type="Proteomes" id="UP000831787">
    <property type="component" value="Chromosome"/>
</dbReference>
<dbReference type="PANTHER" id="PTHR34796:SF1">
    <property type="entry name" value="EXPRESSED PROTEIN"/>
    <property type="match status" value="1"/>
</dbReference>
<dbReference type="RefSeq" id="WP_244707950.1">
    <property type="nucleotide sequence ID" value="NZ_CP095073.1"/>
</dbReference>
<dbReference type="InterPro" id="IPR005500">
    <property type="entry name" value="DUF309"/>
</dbReference>
<dbReference type="Pfam" id="PF03745">
    <property type="entry name" value="DUF309"/>
    <property type="match status" value="1"/>
</dbReference>
<protein>
    <submittedName>
        <fullName evidence="1">DUF309 domain-containing protein</fullName>
    </submittedName>
</protein>
<evidence type="ECO:0000313" key="2">
    <source>
        <dbReference type="Proteomes" id="UP000831787"/>
    </source>
</evidence>
<dbReference type="EMBL" id="CP095073">
    <property type="protein sequence ID" value="UOQ42660.1"/>
    <property type="molecule type" value="Genomic_DNA"/>
</dbReference>
<dbReference type="PANTHER" id="PTHR34796">
    <property type="entry name" value="EXPRESSED PROTEIN"/>
    <property type="match status" value="1"/>
</dbReference>
<proteinExistence type="predicted"/>